<dbReference type="Gene3D" id="3.40.50.1820">
    <property type="entry name" value="alpha/beta hydrolase"/>
    <property type="match status" value="1"/>
</dbReference>
<keyword evidence="6" id="KW-1185">Reference proteome</keyword>
<evidence type="ECO:0000256" key="4">
    <source>
        <dbReference type="ARBA" id="ARBA00023098"/>
    </source>
</evidence>
<evidence type="ECO:0000256" key="3">
    <source>
        <dbReference type="ARBA" id="ARBA00022963"/>
    </source>
</evidence>
<name>A0A6G1JUP7_9PLEO</name>
<dbReference type="AlphaFoldDB" id="A0A6G1JUP7"/>
<dbReference type="GO" id="GO:0016042">
    <property type="term" value="P:lipid catabolic process"/>
    <property type="evidence" value="ECO:0007669"/>
    <property type="project" value="UniProtKB-KW"/>
</dbReference>
<proteinExistence type="predicted"/>
<gene>
    <name evidence="5" type="ORF">K504DRAFT_391169</name>
</gene>
<keyword evidence="2 5" id="KW-0378">Hydrolase</keyword>
<accession>A0A6G1JUP7</accession>
<protein>
    <recommendedName>
        <fullName evidence="1">1-alkyl-2-acetylglycerophosphocholine esterase</fullName>
        <ecNumber evidence="1">3.1.1.47</ecNumber>
    </recommendedName>
</protein>
<evidence type="ECO:0000313" key="5">
    <source>
        <dbReference type="EMBL" id="KAF2703975.1"/>
    </source>
</evidence>
<evidence type="ECO:0000313" key="6">
    <source>
        <dbReference type="Proteomes" id="UP000799428"/>
    </source>
</evidence>
<dbReference type="InterPro" id="IPR029058">
    <property type="entry name" value="AB_hydrolase_fold"/>
</dbReference>
<dbReference type="Pfam" id="PF03403">
    <property type="entry name" value="PAF-AH_p_II"/>
    <property type="match status" value="2"/>
</dbReference>
<dbReference type="Proteomes" id="UP000799428">
    <property type="component" value="Unassembled WGS sequence"/>
</dbReference>
<sequence length="369" mass="39692">MYIHAQILIPAPSGQYATHHSVLKLTDTSRADPYDPLHGPRNVLISLFYPVSKQHCHSICPSPYMTPVTASLIDATVAELGVPNGTFGAIRLQVCCGATSEAFKEVSKTPVILFSPGLGGTRLLYSALAQSLAGTGYAVATLDHVYEAQIVEYPDGTLVPSIDPNYFNSSIPGRLESALAVRVADAQFVLTQLGSKSVAQELLPGATCGFKKGNAGFYGHSFGGATAISTLMQDSRFAGAVNLDGAQYGPLEDTKKPALFFGRGDPSAHNRTNDATWANAWMHLKGWRREVQLKGIEHLTFGDAPLLIELTGLPVTDAVTSYIGSLDAGRSYEVITKVVQKFFDGVFKGKKDNVFEGNSTEYPELVMDW</sequence>
<dbReference type="OrthoDB" id="2363873at2759"/>
<dbReference type="PANTHER" id="PTHR10272">
    <property type="entry name" value="PLATELET-ACTIVATING FACTOR ACETYLHYDROLASE"/>
    <property type="match status" value="1"/>
</dbReference>
<organism evidence="5 6">
    <name type="scientific">Pleomassaria siparia CBS 279.74</name>
    <dbReference type="NCBI Taxonomy" id="1314801"/>
    <lineage>
        <taxon>Eukaryota</taxon>
        <taxon>Fungi</taxon>
        <taxon>Dikarya</taxon>
        <taxon>Ascomycota</taxon>
        <taxon>Pezizomycotina</taxon>
        <taxon>Dothideomycetes</taxon>
        <taxon>Pleosporomycetidae</taxon>
        <taxon>Pleosporales</taxon>
        <taxon>Pleomassariaceae</taxon>
        <taxon>Pleomassaria</taxon>
    </lineage>
</organism>
<dbReference type="GO" id="GO:0003847">
    <property type="term" value="F:1-alkyl-2-acetylglycerophosphocholine esterase activity"/>
    <property type="evidence" value="ECO:0007669"/>
    <property type="project" value="UniProtKB-EC"/>
</dbReference>
<keyword evidence="3" id="KW-0442">Lipid degradation</keyword>
<dbReference type="PANTHER" id="PTHR10272:SF14">
    <property type="entry name" value="PAF ACETYLHYDROLASE FAMILY PROTEIN"/>
    <property type="match status" value="1"/>
</dbReference>
<dbReference type="SUPFAM" id="SSF53474">
    <property type="entry name" value="alpha/beta-Hydrolases"/>
    <property type="match status" value="1"/>
</dbReference>
<keyword evidence="4" id="KW-0443">Lipid metabolism</keyword>
<dbReference type="EMBL" id="MU005784">
    <property type="protein sequence ID" value="KAF2703975.1"/>
    <property type="molecule type" value="Genomic_DNA"/>
</dbReference>
<evidence type="ECO:0000256" key="2">
    <source>
        <dbReference type="ARBA" id="ARBA00022801"/>
    </source>
</evidence>
<dbReference type="EC" id="3.1.1.47" evidence="1"/>
<evidence type="ECO:0000256" key="1">
    <source>
        <dbReference type="ARBA" id="ARBA00013201"/>
    </source>
</evidence>
<reference evidence="5" key="1">
    <citation type="journal article" date="2020" name="Stud. Mycol.">
        <title>101 Dothideomycetes genomes: a test case for predicting lifestyles and emergence of pathogens.</title>
        <authorList>
            <person name="Haridas S."/>
            <person name="Albert R."/>
            <person name="Binder M."/>
            <person name="Bloem J."/>
            <person name="Labutti K."/>
            <person name="Salamov A."/>
            <person name="Andreopoulos B."/>
            <person name="Baker S."/>
            <person name="Barry K."/>
            <person name="Bills G."/>
            <person name="Bluhm B."/>
            <person name="Cannon C."/>
            <person name="Castanera R."/>
            <person name="Culley D."/>
            <person name="Daum C."/>
            <person name="Ezra D."/>
            <person name="Gonzalez J."/>
            <person name="Henrissat B."/>
            <person name="Kuo A."/>
            <person name="Liang C."/>
            <person name="Lipzen A."/>
            <person name="Lutzoni F."/>
            <person name="Magnuson J."/>
            <person name="Mondo S."/>
            <person name="Nolan M."/>
            <person name="Ohm R."/>
            <person name="Pangilinan J."/>
            <person name="Park H.-J."/>
            <person name="Ramirez L."/>
            <person name="Alfaro M."/>
            <person name="Sun H."/>
            <person name="Tritt A."/>
            <person name="Yoshinaga Y."/>
            <person name="Zwiers L.-H."/>
            <person name="Turgeon B."/>
            <person name="Goodwin S."/>
            <person name="Spatafora J."/>
            <person name="Crous P."/>
            <person name="Grigoriev I."/>
        </authorList>
    </citation>
    <scope>NUCLEOTIDE SEQUENCE</scope>
    <source>
        <strain evidence="5">CBS 279.74</strain>
    </source>
</reference>